<dbReference type="InterPro" id="IPR014031">
    <property type="entry name" value="Ketoacyl_synth_C"/>
</dbReference>
<dbReference type="Gene3D" id="3.90.180.10">
    <property type="entry name" value="Medium-chain alcohol dehydrogenases, catalytic domain"/>
    <property type="match status" value="1"/>
</dbReference>
<dbReference type="SMART" id="SM00823">
    <property type="entry name" value="PKS_PP"/>
    <property type="match status" value="1"/>
</dbReference>
<dbReference type="InterPro" id="IPR013968">
    <property type="entry name" value="PKS_KR"/>
</dbReference>
<dbReference type="InterPro" id="IPR020806">
    <property type="entry name" value="PKS_PP-bd"/>
</dbReference>
<evidence type="ECO:0000256" key="6">
    <source>
        <dbReference type="SAM" id="MobiDB-lite"/>
    </source>
</evidence>
<feature type="region of interest" description="Disordered" evidence="6">
    <location>
        <begin position="1"/>
        <end position="38"/>
    </location>
</feature>
<dbReference type="InterPro" id="IPR049552">
    <property type="entry name" value="PKS_DH_N"/>
</dbReference>
<dbReference type="Pfam" id="PF00550">
    <property type="entry name" value="PP-binding"/>
    <property type="match status" value="1"/>
</dbReference>
<dbReference type="SUPFAM" id="SSF55048">
    <property type="entry name" value="Probable ACP-binding domain of malonyl-CoA ACP transacylase"/>
    <property type="match status" value="1"/>
</dbReference>
<dbReference type="Proteomes" id="UP001363622">
    <property type="component" value="Unassembled WGS sequence"/>
</dbReference>
<feature type="active site" description="Proton donor; for dehydratase activity" evidence="5">
    <location>
        <position position="1167"/>
    </location>
</feature>
<feature type="region of interest" description="N-terminal hotdog fold" evidence="5">
    <location>
        <begin position="954"/>
        <end position="1091"/>
    </location>
</feature>
<evidence type="ECO:0000313" key="10">
    <source>
        <dbReference type="EMBL" id="KAK7522023.1"/>
    </source>
</evidence>
<evidence type="ECO:0000313" key="11">
    <source>
        <dbReference type="Proteomes" id="UP001363622"/>
    </source>
</evidence>
<dbReference type="InterPro" id="IPR036736">
    <property type="entry name" value="ACP-like_sf"/>
</dbReference>
<dbReference type="InterPro" id="IPR032821">
    <property type="entry name" value="PKS_assoc"/>
</dbReference>
<dbReference type="SUPFAM" id="SSF52151">
    <property type="entry name" value="FabD/lysophospholipase-like"/>
    <property type="match status" value="1"/>
</dbReference>
<keyword evidence="11" id="KW-1185">Reference proteome</keyword>
<dbReference type="Gene3D" id="1.10.1200.10">
    <property type="entry name" value="ACP-like"/>
    <property type="match status" value="1"/>
</dbReference>
<evidence type="ECO:0000259" key="7">
    <source>
        <dbReference type="PROSITE" id="PS50075"/>
    </source>
</evidence>
<keyword evidence="1" id="KW-0596">Phosphopantetheine</keyword>
<dbReference type="SMART" id="SM00827">
    <property type="entry name" value="PKS_AT"/>
    <property type="match status" value="1"/>
</dbReference>
<dbReference type="Gene3D" id="3.30.70.3290">
    <property type="match status" value="1"/>
</dbReference>
<dbReference type="Pfam" id="PF08240">
    <property type="entry name" value="ADH_N"/>
    <property type="match status" value="1"/>
</dbReference>
<dbReference type="InterPro" id="IPR036291">
    <property type="entry name" value="NAD(P)-bd_dom_sf"/>
</dbReference>
<dbReference type="SUPFAM" id="SSF47336">
    <property type="entry name" value="ACP-like"/>
    <property type="match status" value="1"/>
</dbReference>
<dbReference type="Pfam" id="PF23114">
    <property type="entry name" value="NAD-bd_HRPKS_sdrA"/>
    <property type="match status" value="1"/>
</dbReference>
<dbReference type="Pfam" id="PF21089">
    <property type="entry name" value="PKS_DH_N"/>
    <property type="match status" value="1"/>
</dbReference>
<dbReference type="PANTHER" id="PTHR43775:SF18">
    <property type="entry name" value="ENZYME, PUTATIVE (JCVI)-RELATED"/>
    <property type="match status" value="1"/>
</dbReference>
<feature type="region of interest" description="C-terminal hotdog fold" evidence="5">
    <location>
        <begin position="1103"/>
        <end position="1261"/>
    </location>
</feature>
<dbReference type="InterPro" id="IPR049900">
    <property type="entry name" value="PKS_mFAS_DH"/>
</dbReference>
<dbReference type="InterPro" id="IPR020843">
    <property type="entry name" value="ER"/>
</dbReference>
<reference evidence="10 11" key="1">
    <citation type="submission" date="2024-04" db="EMBL/GenBank/DDBJ databases">
        <title>Phyllosticta paracitricarpa is synonymous to the EU quarantine fungus P. citricarpa based on phylogenomic analyses.</title>
        <authorList>
            <consortium name="Lawrence Berkeley National Laboratory"/>
            <person name="Van Ingen-Buijs V.A."/>
            <person name="Van Westerhoven A.C."/>
            <person name="Haridas S."/>
            <person name="Skiadas P."/>
            <person name="Martin F."/>
            <person name="Groenewald J.Z."/>
            <person name="Crous P.W."/>
            <person name="Seidl M.F."/>
        </authorList>
    </citation>
    <scope>NUCLEOTIDE SEQUENCE [LARGE SCALE GENOMIC DNA]</scope>
    <source>
        <strain evidence="10 11">CBS 123371</strain>
    </source>
</reference>
<dbReference type="InterPro" id="IPR049551">
    <property type="entry name" value="PKS_DH_C"/>
</dbReference>
<dbReference type="InterPro" id="IPR014030">
    <property type="entry name" value="Ketoacyl_synth_N"/>
</dbReference>
<dbReference type="PROSITE" id="PS52019">
    <property type="entry name" value="PKS_MFAS_DH"/>
    <property type="match status" value="1"/>
</dbReference>
<feature type="domain" description="Carrier" evidence="7">
    <location>
        <begin position="2308"/>
        <end position="2384"/>
    </location>
</feature>
<dbReference type="Pfam" id="PF00698">
    <property type="entry name" value="Acyl_transf_1"/>
    <property type="match status" value="1"/>
</dbReference>
<dbReference type="InterPro" id="IPR013154">
    <property type="entry name" value="ADH-like_N"/>
</dbReference>
<dbReference type="InterPro" id="IPR001227">
    <property type="entry name" value="Ac_transferase_dom_sf"/>
</dbReference>
<dbReference type="Pfam" id="PF13602">
    <property type="entry name" value="ADH_zinc_N_2"/>
    <property type="match status" value="1"/>
</dbReference>
<gene>
    <name evidence="10" type="ORF">IWZ03DRAFT_435530</name>
</gene>
<feature type="active site" description="Proton acceptor; for dehydratase activity" evidence="5">
    <location>
        <position position="986"/>
    </location>
</feature>
<dbReference type="SMART" id="SM00822">
    <property type="entry name" value="PKS_KR"/>
    <property type="match status" value="1"/>
</dbReference>
<evidence type="ECO:0000256" key="4">
    <source>
        <dbReference type="ARBA" id="ARBA00023268"/>
    </source>
</evidence>
<feature type="domain" description="Ketosynthase family 3 (KS3)" evidence="8">
    <location>
        <begin position="35"/>
        <end position="460"/>
    </location>
</feature>
<dbReference type="EMBL" id="JBBPHU010000002">
    <property type="protein sequence ID" value="KAK7522023.1"/>
    <property type="molecule type" value="Genomic_DNA"/>
</dbReference>
<dbReference type="CDD" id="cd05195">
    <property type="entry name" value="enoyl_red"/>
    <property type="match status" value="1"/>
</dbReference>
<dbReference type="SUPFAM" id="SSF50129">
    <property type="entry name" value="GroES-like"/>
    <property type="match status" value="1"/>
</dbReference>
<dbReference type="SMART" id="SM00829">
    <property type="entry name" value="PKS_ER"/>
    <property type="match status" value="1"/>
</dbReference>
<dbReference type="PROSITE" id="PS50075">
    <property type="entry name" value="CARRIER"/>
    <property type="match status" value="1"/>
</dbReference>
<protein>
    <submittedName>
        <fullName evidence="10">Polyketide synthase</fullName>
    </submittedName>
</protein>
<proteinExistence type="predicted"/>
<dbReference type="InterPro" id="IPR016039">
    <property type="entry name" value="Thiolase-like"/>
</dbReference>
<keyword evidence="2" id="KW-0597">Phosphoprotein</keyword>
<dbReference type="Gene3D" id="3.10.129.110">
    <property type="entry name" value="Polyketide synthase dehydratase"/>
    <property type="match status" value="1"/>
</dbReference>
<dbReference type="InterPro" id="IPR011032">
    <property type="entry name" value="GroES-like_sf"/>
</dbReference>
<dbReference type="InterPro" id="IPR014043">
    <property type="entry name" value="Acyl_transferase_dom"/>
</dbReference>
<dbReference type="SMART" id="SM00825">
    <property type="entry name" value="PKS_KS"/>
    <property type="match status" value="1"/>
</dbReference>
<dbReference type="Pfam" id="PF02801">
    <property type="entry name" value="Ketoacyl-synt_C"/>
    <property type="match status" value="1"/>
</dbReference>
<comment type="caution">
    <text evidence="10">The sequence shown here is derived from an EMBL/GenBank/DDBJ whole genome shotgun (WGS) entry which is preliminary data.</text>
</comment>
<dbReference type="Pfam" id="PF14765">
    <property type="entry name" value="PS-DH"/>
    <property type="match status" value="1"/>
</dbReference>
<dbReference type="SUPFAM" id="SSF51735">
    <property type="entry name" value="NAD(P)-binding Rossmann-fold domains"/>
    <property type="match status" value="3"/>
</dbReference>
<evidence type="ECO:0000256" key="3">
    <source>
        <dbReference type="ARBA" id="ARBA00022679"/>
    </source>
</evidence>
<dbReference type="Gene3D" id="3.40.366.10">
    <property type="entry name" value="Malonyl-Coenzyme A Acyl Carrier Protein, domain 2"/>
    <property type="match status" value="1"/>
</dbReference>
<dbReference type="InterPro" id="IPR056501">
    <property type="entry name" value="NAD-bd_HRPKS_sdrA"/>
</dbReference>
<dbReference type="InterPro" id="IPR050091">
    <property type="entry name" value="PKS_NRPS_Biosynth_Enz"/>
</dbReference>
<sequence length="2385" mass="259005">MTANDSNAKPRGGLSSQKDGGSVKAPKPEPKPYGQDPVAVVGMGCRLPGESTSPHKLWKFLERAGCANNEPPESRFNFKTHFDGSRKPKTMRSPGGMFLENVDPQEFDAPFFSISSAEALAMDPQQRQLLEVVYECLENAGIPLESVDGARVGCFVGSYAVDYEAMQARDPDDRVPGVTVGVGRAILSNRLSHFLNVKGPSMTIDTACSGSLVALDVACRYLQSKETDGAIVAAANLYLSPEHVMDTGPMKGASSLSGKCHTFDVKADGYIKAEGVNAVMLKRLDDAIRDGDPIRAVIRGTATNSDGRTPGIASPSAEAQAAAIRAAYANAGISDLSETAYLECHGTGTQAGDPTEVSGASSVFSACRDQPLVIGSIKSNLGHSEPAAGISGLLKAVLAIENGVIPGNPTFITPSPKIDFEKLKVRATRTAISWPQTAVKRASVNSFGYGGSNAHVVVEEATKWSKPTHVSSHRRVSDLDNFFDDDEAEEGRAFTLVFSANDESALLANVKALSTHLINPEVSVKLPDLAYTLSERRTRHFHRGYLVAKSNSIDEASIKLGKKGAESPRIGFVFTGQGAQWSQMGKGLIEAFPEAKALIQRLDKVLQSLPNPPKWTLLGELTEVRSPQVLRQPEFSQPLVTALQLAITDILRTWNVEAQAVVGHSSGEIAAACAAGLLSQEDAIKAAYYRGQAAVVERSGSTKSGLGMLAAGLGPDDMESYLSGLEDQVQIACYNSPNSVTLSGTLSALDEVKTRLVDDSHFARLLQVDLAYHSKFMDAIGRKYEEMLSPVFEPEPLSAARARMFSSVTGKELDQATDVPYWKANMVCPVRFDQAVERMVSGKNGANFLIEIGPSGALAGPISQIKKTLPSEGAGVQYCTALSRGQDSVNSMFDVAGRLFVADAKVDLARVNGADSSKPSVIVDLPNYAWNHSTKYWYESEASKDWRNRLFPHHDLIGTKTLGTSYHAPVWKKALLVDDLSWLVDHKMGPEIIFPAAGFIAMAIEGASQISEALSILEQKPRPSNPTYHVRNITFPKALVLEENEKSKLMLSMASRTGKNDPWFDFKISSLVGDVWSEHCRGLVRIEESYQKSAPRAVLAPINHPASGKLWYKAMEDVGYGFGPVFQKHLETECTSGQRKSRSLIDLTVPPSDYLQSHYPMHPACIDACLQTCAPALWKGNRSSVNAVLIPAIIDDLEISSTAASPSTGMSVASASYVGVGRPEEAKNYMADATVYEPESGAFLFQVRGLRFHKLEMSAGSYANHKFTRLSWKPDVTAITQEGLNNVQNFLKPGPDPALSAVQAMLDLFAHKTPNLKLAEIVLIPNDYSSLWLEESSASSTVLREACRKYAFASSDAKALVNVREKYSGKLSGDLHLFDSSKPLGGLPLDEGDFDVVILRMDNAAHGSLNAAVKSARSLLHEGGLVLFAEYVDGVQVREKKSDCDVPALMDTCGFEDLRSISCDSSNVLSTAFIATAVTKSINDLTKKEIDLVHFSAPTARTHQIRESLSSYGWEISEHSIESESLVFNSTVLVVDELSSPLFPAITNNQWDALKKLAGSNHQILWVTEGSQFEVTRPEKAMIHGLTRTIRAEDPSVRITTLDVEESAGRHTVPMINSVLRGLNNENHLTTTDHELVERRGMTYVSRLLPDDPVNTASDEELHGRALEELSLHDSPSTVRMRAERLGTFESLCYTEVSDKELPLDDNMVEVELEAAGLNFKDLAVTMGIVPENEFLLGLEGAGRIRRPGTTAYAVGDRVLVFVKGTFANRIITTNERVYPIPEWLSFEEAATLASVYLVSLYSLYDLANTQPGQRVLIHSATGGLGIACIQICKYIGAEVFATAGSEEKRAFLREQFGIPASNIFHSRTTQFASELMAATNNEGVDVIINSLTGDLLEESWRCIREGGTMVELGKKDMLDRNYLPMEQFGRNVSYRCFDMAHRHVSDQVIARLLQQLMPLVEDGTFKPITPITTFPFDDIPAAFRYMRSANHQGKIVISNGARKDVKVMARPAQRELKLRGDVSYLLVGGLKGLCGSLAIELARKGAKHLIPLARSGYSDDMSQAAIKNIQAEGCEVQLMQGDVANIEDVRRVFKAANYPIAGVIQGAMVLRDKIYTAMTNRDFHDVIGCKVMGTWNLHHAALEEKLNLDFFSMLSSISGVVGQRGQANYAAANAFLDAFACYRRRLGLQANSIDLGAVEEVGYISRNSDLLQIFDPSTWSPINEPLFHRIVQYSIMQQVSPLNPASAAQLISGIAVPLGPESSLLSDARFAGLCFGATQTGGAGADAKDKDLQTLLLLVQSGADAASVLEAAVTVVNQLFVRILRLAEPMEPAKPLSSYGLDSLAAVELRNVIRKDLGAELTTLDITNASSLIALCEKVVSKMQ</sequence>
<dbReference type="SUPFAM" id="SSF53901">
    <property type="entry name" value="Thiolase-like"/>
    <property type="match status" value="1"/>
</dbReference>
<evidence type="ECO:0000256" key="5">
    <source>
        <dbReference type="PROSITE-ProRule" id="PRU01363"/>
    </source>
</evidence>
<dbReference type="InterPro" id="IPR057326">
    <property type="entry name" value="KR_dom"/>
</dbReference>
<dbReference type="InterPro" id="IPR042104">
    <property type="entry name" value="PKS_dehydratase_sf"/>
</dbReference>
<dbReference type="PANTHER" id="PTHR43775">
    <property type="entry name" value="FATTY ACID SYNTHASE"/>
    <property type="match status" value="1"/>
</dbReference>
<dbReference type="SMART" id="SM00826">
    <property type="entry name" value="PKS_DH"/>
    <property type="match status" value="1"/>
</dbReference>
<dbReference type="PROSITE" id="PS52004">
    <property type="entry name" value="KS3_2"/>
    <property type="match status" value="1"/>
</dbReference>
<feature type="domain" description="PKS/mFAS DH" evidence="9">
    <location>
        <begin position="954"/>
        <end position="1261"/>
    </location>
</feature>
<evidence type="ECO:0000256" key="2">
    <source>
        <dbReference type="ARBA" id="ARBA00022553"/>
    </source>
</evidence>
<dbReference type="Gene3D" id="3.40.50.720">
    <property type="entry name" value="NAD(P)-binding Rossmann-like Domain"/>
    <property type="match status" value="2"/>
</dbReference>
<dbReference type="InterPro" id="IPR009081">
    <property type="entry name" value="PP-bd_ACP"/>
</dbReference>
<evidence type="ECO:0000259" key="8">
    <source>
        <dbReference type="PROSITE" id="PS52004"/>
    </source>
</evidence>
<dbReference type="Pfam" id="PF08659">
    <property type="entry name" value="KR"/>
    <property type="match status" value="1"/>
</dbReference>
<evidence type="ECO:0000259" key="9">
    <source>
        <dbReference type="PROSITE" id="PS52019"/>
    </source>
</evidence>
<evidence type="ECO:0000256" key="1">
    <source>
        <dbReference type="ARBA" id="ARBA00022450"/>
    </source>
</evidence>
<dbReference type="InterPro" id="IPR020841">
    <property type="entry name" value="PKS_Beta-ketoAc_synthase_dom"/>
</dbReference>
<dbReference type="Pfam" id="PF00109">
    <property type="entry name" value="ketoacyl-synt"/>
    <property type="match status" value="1"/>
</dbReference>
<dbReference type="InterPro" id="IPR016036">
    <property type="entry name" value="Malonyl_transacylase_ACP-bd"/>
</dbReference>
<dbReference type="InterPro" id="IPR020807">
    <property type="entry name" value="PKS_DH"/>
</dbReference>
<organism evidence="10 11">
    <name type="scientific">Phyllosticta citriasiana</name>
    <dbReference type="NCBI Taxonomy" id="595635"/>
    <lineage>
        <taxon>Eukaryota</taxon>
        <taxon>Fungi</taxon>
        <taxon>Dikarya</taxon>
        <taxon>Ascomycota</taxon>
        <taxon>Pezizomycotina</taxon>
        <taxon>Dothideomycetes</taxon>
        <taxon>Dothideomycetes incertae sedis</taxon>
        <taxon>Botryosphaeriales</taxon>
        <taxon>Phyllostictaceae</taxon>
        <taxon>Phyllosticta</taxon>
    </lineage>
</organism>
<keyword evidence="4" id="KW-0511">Multifunctional enzyme</keyword>
<accession>A0ABR1KX39</accession>
<dbReference type="InterPro" id="IPR016035">
    <property type="entry name" value="Acyl_Trfase/lysoPLipase"/>
</dbReference>
<dbReference type="Gene3D" id="3.40.47.10">
    <property type="match status" value="1"/>
</dbReference>
<dbReference type="CDD" id="cd00833">
    <property type="entry name" value="PKS"/>
    <property type="match status" value="1"/>
</dbReference>
<keyword evidence="3" id="KW-0808">Transferase</keyword>
<dbReference type="Pfam" id="PF16197">
    <property type="entry name" value="KAsynt_C_assoc"/>
    <property type="match status" value="1"/>
</dbReference>
<name>A0ABR1KX39_9PEZI</name>